<sequence>MNTSSPFFNVRQQAVTTSLGRVMLPIRYYDVSTVLFFFWVPFDLTEEMIADSGINACRFFNKKALCGLAFYEYRDSDIGAYNEVALATAVHHRDEKRPRYLLADFLKPVAKRRVGFYIHHLPVTTERACVAGKEIWGFPKFTTALPFHLSGKHFAAGVEHPEGGKLFSIETDFSAGMPVTGFDLLLYSRHGQRQLRTHVTVKSLFTTCRPTSFKWSMGEKDHEMLSTLKRLSLDGRKPFLAQYTTHFQSLLHAGREIK</sequence>
<dbReference type="Pfam" id="PF06314">
    <property type="entry name" value="ADC"/>
    <property type="match status" value="1"/>
</dbReference>
<reference evidence="1" key="1">
    <citation type="journal article" date="2020" name="mSystems">
        <title>Genome- and Community-Level Interaction Insights into Carbon Utilization and Element Cycling Functions of Hydrothermarchaeota in Hydrothermal Sediment.</title>
        <authorList>
            <person name="Zhou Z."/>
            <person name="Liu Y."/>
            <person name="Xu W."/>
            <person name="Pan J."/>
            <person name="Luo Z.H."/>
            <person name="Li M."/>
        </authorList>
    </citation>
    <scope>NUCLEOTIDE SEQUENCE [LARGE SCALE GENOMIC DNA]</scope>
    <source>
        <strain evidence="1">HyVt-456</strain>
    </source>
</reference>
<dbReference type="Proteomes" id="UP000886005">
    <property type="component" value="Unassembled WGS sequence"/>
</dbReference>
<dbReference type="EMBL" id="DRLD01000272">
    <property type="protein sequence ID" value="HED10975.1"/>
    <property type="molecule type" value="Genomic_DNA"/>
</dbReference>
<dbReference type="InterPro" id="IPR023375">
    <property type="entry name" value="ADC_dom_sf"/>
</dbReference>
<name>A0A7V1LN55_CALAY</name>
<evidence type="ECO:0008006" key="2">
    <source>
        <dbReference type="Google" id="ProtNLM"/>
    </source>
</evidence>
<accession>A0A7V1LN55</accession>
<dbReference type="SUPFAM" id="SSF160104">
    <property type="entry name" value="Acetoacetate decarboxylase-like"/>
    <property type="match status" value="1"/>
</dbReference>
<organism evidence="1">
    <name type="scientific">Caldithrix abyssi</name>
    <dbReference type="NCBI Taxonomy" id="187145"/>
    <lineage>
        <taxon>Bacteria</taxon>
        <taxon>Pseudomonadati</taxon>
        <taxon>Calditrichota</taxon>
        <taxon>Calditrichia</taxon>
        <taxon>Calditrichales</taxon>
        <taxon>Calditrichaceae</taxon>
        <taxon>Caldithrix</taxon>
    </lineage>
</organism>
<dbReference type="AlphaFoldDB" id="A0A7V1LN55"/>
<dbReference type="InterPro" id="IPR010451">
    <property type="entry name" value="Acetoacetate_decarboxylase"/>
</dbReference>
<proteinExistence type="predicted"/>
<evidence type="ECO:0000313" key="1">
    <source>
        <dbReference type="EMBL" id="HED10975.1"/>
    </source>
</evidence>
<gene>
    <name evidence="1" type="ORF">ENJ10_09825</name>
</gene>
<comment type="caution">
    <text evidence="1">The sequence shown here is derived from an EMBL/GenBank/DDBJ whole genome shotgun (WGS) entry which is preliminary data.</text>
</comment>
<protein>
    <recommendedName>
        <fullName evidence="2">Acetoacetate decarboxylase</fullName>
    </recommendedName>
</protein>
<dbReference type="GO" id="GO:0016829">
    <property type="term" value="F:lyase activity"/>
    <property type="evidence" value="ECO:0007669"/>
    <property type="project" value="InterPro"/>
</dbReference>
<dbReference type="Gene3D" id="2.40.400.10">
    <property type="entry name" value="Acetoacetate decarboxylase-like"/>
    <property type="match status" value="1"/>
</dbReference>